<dbReference type="OrthoDB" id="147276at2"/>
<comment type="similarity">
    <text evidence="1 4">Belongs to the UPF0677 family.</text>
</comment>
<dbReference type="EMBL" id="DF967972">
    <property type="protein sequence ID" value="GAP12995.1"/>
    <property type="molecule type" value="Genomic_DNA"/>
</dbReference>
<accession>A0A0S7BEQ1</accession>
<dbReference type="EC" id="2.1.1.-" evidence="4"/>
<organism evidence="5">
    <name type="scientific">Longilinea arvoryzae</name>
    <dbReference type="NCBI Taxonomy" id="360412"/>
    <lineage>
        <taxon>Bacteria</taxon>
        <taxon>Bacillati</taxon>
        <taxon>Chloroflexota</taxon>
        <taxon>Anaerolineae</taxon>
        <taxon>Anaerolineales</taxon>
        <taxon>Anaerolineaceae</taxon>
        <taxon>Longilinea</taxon>
    </lineage>
</organism>
<dbReference type="PANTHER" id="PTHR43619">
    <property type="entry name" value="S-ADENOSYL-L-METHIONINE-DEPENDENT METHYLTRANSFERASE YKTD-RELATED"/>
    <property type="match status" value="1"/>
</dbReference>
<dbReference type="GO" id="GO:0032259">
    <property type="term" value="P:methylation"/>
    <property type="evidence" value="ECO:0007669"/>
    <property type="project" value="UniProtKB-KW"/>
</dbReference>
<evidence type="ECO:0000313" key="6">
    <source>
        <dbReference type="Proteomes" id="UP000055060"/>
    </source>
</evidence>
<evidence type="ECO:0000256" key="3">
    <source>
        <dbReference type="ARBA" id="ARBA00022679"/>
    </source>
</evidence>
<keyword evidence="2 4" id="KW-0489">Methyltransferase</keyword>
<dbReference type="RefSeq" id="WP_075072367.1">
    <property type="nucleotide sequence ID" value="NZ_DF967972.1"/>
</dbReference>
<evidence type="ECO:0000313" key="5">
    <source>
        <dbReference type="EMBL" id="GAP12995.1"/>
    </source>
</evidence>
<dbReference type="InterPro" id="IPR011610">
    <property type="entry name" value="SAM_mthyl_Trfase_ML2640-like"/>
</dbReference>
<dbReference type="STRING" id="360412.LARV_00736"/>
<gene>
    <name evidence="5" type="ORF">LARV_00736</name>
</gene>
<evidence type="ECO:0000256" key="4">
    <source>
        <dbReference type="RuleBase" id="RU362030"/>
    </source>
</evidence>
<protein>
    <recommendedName>
        <fullName evidence="4">S-adenosyl-L-methionine-dependent methyltransferase</fullName>
        <ecNumber evidence="4">2.1.1.-</ecNumber>
    </recommendedName>
</protein>
<dbReference type="NCBIfam" id="TIGR00027">
    <property type="entry name" value="mthyl_TIGR00027"/>
    <property type="match status" value="1"/>
</dbReference>
<proteinExistence type="inferred from homology"/>
<dbReference type="Proteomes" id="UP000055060">
    <property type="component" value="Unassembled WGS sequence"/>
</dbReference>
<dbReference type="SUPFAM" id="SSF53335">
    <property type="entry name" value="S-adenosyl-L-methionine-dependent methyltransferases"/>
    <property type="match status" value="1"/>
</dbReference>
<name>A0A0S7BEQ1_9CHLR</name>
<evidence type="ECO:0000256" key="1">
    <source>
        <dbReference type="ARBA" id="ARBA00008138"/>
    </source>
</evidence>
<comment type="function">
    <text evidence="4">Exhibits S-adenosyl-L-methionine-dependent methyltransferase activity.</text>
</comment>
<keyword evidence="4" id="KW-0949">S-adenosyl-L-methionine</keyword>
<reference evidence="5" key="1">
    <citation type="submission" date="2015-07" db="EMBL/GenBank/DDBJ databases">
        <title>Draft Genome Sequences of Anaerolinea thermolimosa IMO-1, Bellilinea caldifistulae GOMI-1, Leptolinea tardivitalis YMTK-2, Levilinea saccharolytica KIBI-1,Longilinea arvoryzae KOME-1, Previously Described as Members of the Anaerolineaceae (Chloroflexi).</title>
        <authorList>
            <person name="Sekiguchi Y."/>
            <person name="Ohashi A."/>
            <person name="Matsuura N."/>
            <person name="Tourlousse M.D."/>
        </authorList>
    </citation>
    <scope>NUCLEOTIDE SEQUENCE [LARGE SCALE GENOMIC DNA]</scope>
    <source>
        <strain evidence="5">KOME-1</strain>
    </source>
</reference>
<evidence type="ECO:0000256" key="2">
    <source>
        <dbReference type="ARBA" id="ARBA00022603"/>
    </source>
</evidence>
<dbReference type="InterPro" id="IPR029063">
    <property type="entry name" value="SAM-dependent_MTases_sf"/>
</dbReference>
<dbReference type="AlphaFoldDB" id="A0A0S7BEQ1"/>
<dbReference type="PANTHER" id="PTHR43619:SF2">
    <property type="entry name" value="S-ADENOSYL-L-METHIONINE-DEPENDENT METHYLTRANSFERASES SUPERFAMILY PROTEIN"/>
    <property type="match status" value="1"/>
</dbReference>
<keyword evidence="3 5" id="KW-0808">Transferase</keyword>
<sequence length="285" mass="31401">MRKNQTSVTAMGIAIARAVESSKPAPARICYDPYARQFVPAWMYHVLGFFIRSGYAELRGPGVNGFLAARERYIDDVLSGFIAAGIQQLVILGAGFDSRAYRFDLSGRVKTFEVDHPATQADKLEKVRRIFGSVPAHVTYVAVDFNTQSLADRLLSAGFDPARTSLFIWQGVSMYLTPAAVDATLDFVVRNSAPGSAIVFDYLYREALEEAGRQREVGNMRRYRFMTGEGLTFGIPKGTGEAFLLARGFRAARDVNAADLKAAYFRGPNAWRAVVNGYGILLGRV</sequence>
<dbReference type="GO" id="GO:0008168">
    <property type="term" value="F:methyltransferase activity"/>
    <property type="evidence" value="ECO:0007669"/>
    <property type="project" value="UniProtKB-UniRule"/>
</dbReference>
<dbReference type="Gene3D" id="3.40.50.150">
    <property type="entry name" value="Vaccinia Virus protein VP39"/>
    <property type="match status" value="1"/>
</dbReference>
<dbReference type="Pfam" id="PF04072">
    <property type="entry name" value="LCM"/>
    <property type="match status" value="1"/>
</dbReference>
<dbReference type="InterPro" id="IPR007213">
    <property type="entry name" value="Ppm1/Ppm2/Tcmp"/>
</dbReference>
<keyword evidence="6" id="KW-1185">Reference proteome</keyword>